<sequence length="212" mass="24089">MSTEPAVRHTPLGASVSLSGTTKEHNSSRGTLIRFSHRSTITAAKMRRQQLAYRRPCTRQQQMELLNSLGRAVNMIPETKDKGLRQCPVNLKVIESIFSGYTPFFDHAHVVILGLATNQPYRKLWTWKDNNREFRTIKGKQRVTGLARPWFLEPGKAIRVYPEKVRAVEEMTLERLIQLVEAERDRQTILLGVEGFVPNHKASKEAAGTLAL</sequence>
<gene>
    <name evidence="2" type="ORF">SCHCODRAFT_231394</name>
</gene>
<dbReference type="OrthoDB" id="2963517at2759"/>
<dbReference type="GeneID" id="9590068"/>
<proteinExistence type="predicted"/>
<dbReference type="HOGENOM" id="CLU_1300308_0_0_1"/>
<feature type="region of interest" description="Disordered" evidence="1">
    <location>
        <begin position="1"/>
        <end position="29"/>
    </location>
</feature>
<accession>D8PPP9</accession>
<evidence type="ECO:0000256" key="1">
    <source>
        <dbReference type="SAM" id="MobiDB-lite"/>
    </source>
</evidence>
<dbReference type="AlphaFoldDB" id="D8PPP9"/>
<dbReference type="KEGG" id="scm:SCHCO_02675647"/>
<dbReference type="Proteomes" id="UP000007431">
    <property type="component" value="Unassembled WGS sequence"/>
</dbReference>
<keyword evidence="3" id="KW-1185">Reference proteome</keyword>
<protein>
    <submittedName>
        <fullName evidence="2">Uncharacterized protein</fullName>
    </submittedName>
</protein>
<organism evidence="3">
    <name type="scientific">Schizophyllum commune (strain H4-8 / FGSC 9210)</name>
    <name type="common">Split gill fungus</name>
    <dbReference type="NCBI Taxonomy" id="578458"/>
    <lineage>
        <taxon>Eukaryota</taxon>
        <taxon>Fungi</taxon>
        <taxon>Dikarya</taxon>
        <taxon>Basidiomycota</taxon>
        <taxon>Agaricomycotina</taxon>
        <taxon>Agaricomycetes</taxon>
        <taxon>Agaricomycetidae</taxon>
        <taxon>Agaricales</taxon>
        <taxon>Schizophyllaceae</taxon>
        <taxon>Schizophyllum</taxon>
    </lineage>
</organism>
<evidence type="ECO:0000313" key="3">
    <source>
        <dbReference type="Proteomes" id="UP000007431"/>
    </source>
</evidence>
<dbReference type="InParanoid" id="D8PPP9"/>
<reference evidence="2 3" key="1">
    <citation type="journal article" date="2010" name="Nat. Biotechnol.">
        <title>Genome sequence of the model mushroom Schizophyllum commune.</title>
        <authorList>
            <person name="Ohm R.A."/>
            <person name="de Jong J.F."/>
            <person name="Lugones L.G."/>
            <person name="Aerts A."/>
            <person name="Kothe E."/>
            <person name="Stajich J.E."/>
            <person name="de Vries R.P."/>
            <person name="Record E."/>
            <person name="Levasseur A."/>
            <person name="Baker S.E."/>
            <person name="Bartholomew K.A."/>
            <person name="Coutinho P.M."/>
            <person name="Erdmann S."/>
            <person name="Fowler T.J."/>
            <person name="Gathman A.C."/>
            <person name="Lombard V."/>
            <person name="Henrissat B."/>
            <person name="Knabe N."/>
            <person name="Kuees U."/>
            <person name="Lilly W.W."/>
            <person name="Lindquist E."/>
            <person name="Lucas S."/>
            <person name="Magnuson J.K."/>
            <person name="Piumi F."/>
            <person name="Raudaskoski M."/>
            <person name="Salamov A."/>
            <person name="Schmutz J."/>
            <person name="Schwarze F.W.M.R."/>
            <person name="vanKuyk P.A."/>
            <person name="Horton J.S."/>
            <person name="Grigoriev I.V."/>
            <person name="Woesten H.A.B."/>
        </authorList>
    </citation>
    <scope>NUCLEOTIDE SEQUENCE [LARGE SCALE GENOMIC DNA]</scope>
    <source>
        <strain evidence="3">H4-8 / FGSC 9210</strain>
    </source>
</reference>
<dbReference type="VEuPathDB" id="FungiDB:SCHCODRAFT_02675647"/>
<dbReference type="EMBL" id="GL377302">
    <property type="protein sequence ID" value="EFJ02349.1"/>
    <property type="molecule type" value="Genomic_DNA"/>
</dbReference>
<evidence type="ECO:0000313" key="2">
    <source>
        <dbReference type="EMBL" id="EFJ02349.1"/>
    </source>
</evidence>
<name>D8PPP9_SCHCM</name>
<dbReference type="RefSeq" id="XP_003037251.1">
    <property type="nucleotide sequence ID" value="XM_003037205.1"/>
</dbReference>